<accession>A0A191ZYV9</accession>
<dbReference type="Proteomes" id="UP000078572">
    <property type="component" value="Chromosome 1"/>
</dbReference>
<dbReference type="EMBL" id="CP016022">
    <property type="protein sequence ID" value="ANJ73241.1"/>
    <property type="molecule type" value="Genomic_DNA"/>
</dbReference>
<gene>
    <name evidence="1" type="ORF">A9Y76_12505</name>
</gene>
<evidence type="ECO:0000313" key="1">
    <source>
        <dbReference type="EMBL" id="ANJ73241.1"/>
    </source>
</evidence>
<dbReference type="AlphaFoldDB" id="A0A191ZYV9"/>
<sequence length="138" mass="14433">MPLPSATSLQRAAVVAATAVVFAGCAATGASRFDVDSFLTAPDTVLPEVLVNKDFLRVTKLSDAECAALVKGHAAQVVALPNAQDPRIPEAALRKPFVIQPPGSESVWLLLREADGTQSCHGPLPAKEFMGLAQRASN</sequence>
<keyword evidence="2" id="KW-1185">Reference proteome</keyword>
<evidence type="ECO:0000313" key="2">
    <source>
        <dbReference type="Proteomes" id="UP000078572"/>
    </source>
</evidence>
<reference evidence="2" key="1">
    <citation type="submission" date="2016-06" db="EMBL/GenBank/DDBJ databases">
        <authorList>
            <person name="Xu Y."/>
            <person name="Nagy A."/>
            <person name="Yan X."/>
            <person name="Kim S.W."/>
            <person name="Haley B."/>
            <person name="Liu N.T."/>
            <person name="Nou X."/>
        </authorList>
    </citation>
    <scope>NUCLEOTIDE SEQUENCE [LARGE SCALE GENOMIC DNA]</scope>
    <source>
        <strain evidence="2">ATCC 49129</strain>
    </source>
</reference>
<dbReference type="STRING" id="190721.ACS15_2580"/>
<organism evidence="1 2">
    <name type="scientific">Ralstonia insidiosa</name>
    <dbReference type="NCBI Taxonomy" id="190721"/>
    <lineage>
        <taxon>Bacteria</taxon>
        <taxon>Pseudomonadati</taxon>
        <taxon>Pseudomonadota</taxon>
        <taxon>Betaproteobacteria</taxon>
        <taxon>Burkholderiales</taxon>
        <taxon>Burkholderiaceae</taxon>
        <taxon>Ralstonia</taxon>
    </lineage>
</organism>
<proteinExistence type="predicted"/>
<protein>
    <submittedName>
        <fullName evidence="1">Uncharacterized protein</fullName>
    </submittedName>
</protein>
<dbReference type="GeneID" id="61526833"/>
<dbReference type="OrthoDB" id="8926088at2"/>
<dbReference type="RefSeq" id="WP_064804508.1">
    <property type="nucleotide sequence ID" value="NZ_CP016022.1"/>
</dbReference>
<name>A0A191ZYV9_9RALS</name>